<dbReference type="GO" id="GO:0008173">
    <property type="term" value="F:RNA methyltransferase activity"/>
    <property type="evidence" value="ECO:0007669"/>
    <property type="project" value="InterPro"/>
</dbReference>
<proteinExistence type="predicted"/>
<dbReference type="InterPro" id="IPR050281">
    <property type="entry name" value="Flavin_monoamine_oxidase"/>
</dbReference>
<dbReference type="GO" id="GO:0005509">
    <property type="term" value="F:calcium ion binding"/>
    <property type="evidence" value="ECO:0007669"/>
    <property type="project" value="InterPro"/>
</dbReference>
<comment type="caution">
    <text evidence="4">The sequence shown here is derived from an EMBL/GenBank/DDBJ whole genome shotgun (WGS) entry which is preliminary data.</text>
</comment>
<dbReference type="InterPro" id="IPR002048">
    <property type="entry name" value="EF_hand_dom"/>
</dbReference>
<dbReference type="PROSITE" id="PS00018">
    <property type="entry name" value="EF_HAND_1"/>
    <property type="match status" value="1"/>
</dbReference>
<dbReference type="InterPro" id="IPR002937">
    <property type="entry name" value="Amino_oxidase"/>
</dbReference>
<name>A0A1Q9E4M7_SYMMI</name>
<protein>
    <submittedName>
        <fullName evidence="4">Polyamine oxidase 3</fullName>
    </submittedName>
</protein>
<dbReference type="InterPro" id="IPR016024">
    <property type="entry name" value="ARM-type_fold"/>
</dbReference>
<evidence type="ECO:0000259" key="3">
    <source>
        <dbReference type="PROSITE" id="PS50222"/>
    </source>
</evidence>
<gene>
    <name evidence="4" type="primary">PAO3</name>
    <name evidence="4" type="ORF">AK812_SmicGene14766</name>
</gene>
<dbReference type="SUPFAM" id="SSF51905">
    <property type="entry name" value="FAD/NAD(P)-binding domain"/>
    <property type="match status" value="1"/>
</dbReference>
<dbReference type="InterPro" id="IPR036188">
    <property type="entry name" value="FAD/NAD-bd_sf"/>
</dbReference>
<dbReference type="SUPFAM" id="SSF75217">
    <property type="entry name" value="alpha/beta knot"/>
    <property type="match status" value="1"/>
</dbReference>
<dbReference type="SUPFAM" id="SSF48371">
    <property type="entry name" value="ARM repeat"/>
    <property type="match status" value="1"/>
</dbReference>
<dbReference type="Proteomes" id="UP000186817">
    <property type="component" value="Unassembled WGS sequence"/>
</dbReference>
<reference evidence="4 5" key="1">
    <citation type="submission" date="2016-02" db="EMBL/GenBank/DDBJ databases">
        <title>Genome analysis of coral dinoflagellate symbionts highlights evolutionary adaptations to a symbiotic lifestyle.</title>
        <authorList>
            <person name="Aranda M."/>
            <person name="Li Y."/>
            <person name="Liew Y.J."/>
            <person name="Baumgarten S."/>
            <person name="Simakov O."/>
            <person name="Wilson M."/>
            <person name="Piel J."/>
            <person name="Ashoor H."/>
            <person name="Bougouffa S."/>
            <person name="Bajic V.B."/>
            <person name="Ryu T."/>
            <person name="Ravasi T."/>
            <person name="Bayer T."/>
            <person name="Micklem G."/>
            <person name="Kim H."/>
            <person name="Bhak J."/>
            <person name="Lajeunesse T.C."/>
            <person name="Voolstra C.R."/>
        </authorList>
    </citation>
    <scope>NUCLEOTIDE SEQUENCE [LARGE SCALE GENOMIC DNA]</scope>
    <source>
        <strain evidence="4 5">CCMP2467</strain>
    </source>
</reference>
<keyword evidence="1" id="KW-0809">Transit peptide</keyword>
<dbReference type="Pfam" id="PF01593">
    <property type="entry name" value="Amino_oxidase"/>
    <property type="match status" value="2"/>
</dbReference>
<feature type="domain" description="EF-hand" evidence="3">
    <location>
        <begin position="486"/>
        <end position="521"/>
    </location>
</feature>
<feature type="region of interest" description="Disordered" evidence="2">
    <location>
        <begin position="75"/>
        <end position="94"/>
    </location>
</feature>
<dbReference type="Gene3D" id="3.90.660.10">
    <property type="match status" value="2"/>
</dbReference>
<keyword evidence="5" id="KW-1185">Reference proteome</keyword>
<dbReference type="Gene3D" id="3.50.50.60">
    <property type="entry name" value="FAD/NAD(P)-binding domain"/>
    <property type="match status" value="2"/>
</dbReference>
<dbReference type="GO" id="GO:0006396">
    <property type="term" value="P:RNA processing"/>
    <property type="evidence" value="ECO:0007669"/>
    <property type="project" value="InterPro"/>
</dbReference>
<evidence type="ECO:0000256" key="2">
    <source>
        <dbReference type="SAM" id="MobiDB-lite"/>
    </source>
</evidence>
<dbReference type="GO" id="GO:0003723">
    <property type="term" value="F:RNA binding"/>
    <property type="evidence" value="ECO:0007669"/>
    <property type="project" value="InterPro"/>
</dbReference>
<dbReference type="EMBL" id="LSRX01000265">
    <property type="protein sequence ID" value="OLQ02365.1"/>
    <property type="molecule type" value="Genomic_DNA"/>
</dbReference>
<sequence>MVERQEGPSEGPVWYLQQDVQVALLWNQLNAVCSQLAQTNQQLCLQQNVILGLQQQRHADQKLISKLVDRLLEPECDTESTHTGSPRSDSEESLDAEWILVHDAWEETKPTEAAAPVAAEILHCAATTRSQADSPEKGQHPVAPSSAAALWLGLPICHRSDSCDVPESSPPAAECQEAPSEEPEPPKQSLGGRADAACQTDGEDGSVCGLLKDATATLCSHSPTTLTDIEVGGGECTPSDLHVANLLPYLGVQDLLSWRLVCRRTRSPEALTAHVAEMGSMDTPDAILFFAEQLHQFCVNPHVSFEAAFGSDAEQHKLCECRLWCMALASKTLTHFSESYVRRTVGKNLQSLLRHCWSADTSVAAAAHDIVHNHASDALPFVQQAIAESMLALMEDLVTSNMRANLKQIGPCAHTLEKILRSLSKPQCQKWVSLTVKLLMDPHVTDKERLVWQLKMLWLVDDDPKRTYAEAEQQLLTVAVCDIGAFKNDLYMQFFNICDEDADGRINYEDFETYCAVHGESIVNQTLKILEVMFDGVIEETGIIITATDVRNTKPHIDWQASHLPPPQKAGKQYRQRWYPVPVARRNIIPVPPAAGWLARRGKAFHLSSLPSLSPGSKTKWTQSVCGSAAGVRLETERRMVSGFTIGPRFVRLFGSSVVAMGVLVHLEPAFLAVPLHVTPGFLRIDPLQVQGILLGSLLRDHKLDDSFHLLEHGLEQDDTQRIDDFEGLGTIPKVQVKPSVRLQIRDLHLVAEQEARPPDEHGLPVLLQLFQPCLHNSSRGVRECSFELFERLVVRGLSALGVCPLRLVATRPRTGNAYKLLRKLATRAGRTKLGRFIAEGDTFLRPSLQFWSACGVSCYDAVPVLPVVLLMADTGHPDVAPGFAVLSNALFDQLSTQEIPGGALRFWIAPAIDSAGAEVPINQATRQQALGESVVILDGVEDPNNLGVILRTMEAFGSKTLVLTKGQDTIGHCCTFNGEAPEGSSAYQRALRITTGAGGLSAAKRLQDNGHIVTLLEGGRTWTSKATGFAVDLGASWIHGAGYDKDGYKYNNRHLLAFDLNLASYNTGVGNLKHSSYCYDKDGYKYNNQNLLAFESYCWGPESAGYGDIDTTGTMEAALRSYDPAFFNTVEGEMCLAGWDFNQGYNTITGNLTAQFEAAGGTVVMNATVTEVSYCTGFKQDGIVPPCAAKVSAVETGGTAVTDYSADAVIVAVPLGVLQADTEQSRFGVVNKAVAVFDTDFWSSGCDNELMLAINQQNANIDSRGMFPYFMNTNKHWAGTNALLGFAVGRYAIASEQKTDAQVQADFMSRIRQQFPNAPNPTYFMRTKWGSDPFAHGSYTTPAGLNAKMDEMRILSGAVSASLTLAGEHTHPNWAATVHGAYQSGQRAAAEIMSGMATGSSSDASYSISSAGVFVSALLYRLAECF</sequence>
<feature type="region of interest" description="Disordered" evidence="2">
    <location>
        <begin position="163"/>
        <end position="198"/>
    </location>
</feature>
<dbReference type="OrthoDB" id="287712at2759"/>
<evidence type="ECO:0000313" key="5">
    <source>
        <dbReference type="Proteomes" id="UP000186817"/>
    </source>
</evidence>
<dbReference type="SUPFAM" id="SSF54373">
    <property type="entry name" value="FAD-linked reductases, C-terminal domain"/>
    <property type="match status" value="1"/>
</dbReference>
<dbReference type="InterPro" id="IPR018247">
    <property type="entry name" value="EF_Hand_1_Ca_BS"/>
</dbReference>
<dbReference type="PANTHER" id="PTHR10742">
    <property type="entry name" value="FLAVIN MONOAMINE OXIDASE"/>
    <property type="match status" value="1"/>
</dbReference>
<evidence type="ECO:0000256" key="1">
    <source>
        <dbReference type="ARBA" id="ARBA00022946"/>
    </source>
</evidence>
<dbReference type="InterPro" id="IPR029028">
    <property type="entry name" value="Alpha/beta_knot_MTases"/>
</dbReference>
<evidence type="ECO:0000313" key="4">
    <source>
        <dbReference type="EMBL" id="OLQ02365.1"/>
    </source>
</evidence>
<organism evidence="4 5">
    <name type="scientific">Symbiodinium microadriaticum</name>
    <name type="common">Dinoflagellate</name>
    <name type="synonym">Zooxanthella microadriatica</name>
    <dbReference type="NCBI Taxonomy" id="2951"/>
    <lineage>
        <taxon>Eukaryota</taxon>
        <taxon>Sar</taxon>
        <taxon>Alveolata</taxon>
        <taxon>Dinophyceae</taxon>
        <taxon>Suessiales</taxon>
        <taxon>Symbiodiniaceae</taxon>
        <taxon>Symbiodinium</taxon>
    </lineage>
</organism>
<dbReference type="PANTHER" id="PTHR10742:SF410">
    <property type="entry name" value="LYSINE-SPECIFIC HISTONE DEMETHYLASE 2"/>
    <property type="match status" value="1"/>
</dbReference>
<accession>A0A1Q9E4M7</accession>
<dbReference type="GO" id="GO:0016491">
    <property type="term" value="F:oxidoreductase activity"/>
    <property type="evidence" value="ECO:0007669"/>
    <property type="project" value="InterPro"/>
</dbReference>
<dbReference type="GO" id="GO:0032259">
    <property type="term" value="P:methylation"/>
    <property type="evidence" value="ECO:0007669"/>
    <property type="project" value="UniProtKB-KW"/>
</dbReference>
<dbReference type="PROSITE" id="PS50222">
    <property type="entry name" value="EF_HAND_2"/>
    <property type="match status" value="1"/>
</dbReference>